<keyword evidence="2" id="KW-1185">Reference proteome</keyword>
<evidence type="ECO:0000313" key="1">
    <source>
        <dbReference type="EMBL" id="GEM04159.1"/>
    </source>
</evidence>
<dbReference type="EMBL" id="BJWJ01000009">
    <property type="protein sequence ID" value="GEM04159.1"/>
    <property type="molecule type" value="Genomic_DNA"/>
</dbReference>
<name>A0ABQ0VVH2_9BACI</name>
<protein>
    <submittedName>
        <fullName evidence="1">Uncharacterized protein</fullName>
    </submittedName>
</protein>
<sequence>MFVIKNYMNKSVKKWRRHPNSATLDDVCDHGKQSFGGWEKFCLVEAPSALIAYHGQALLSSHSLGPRTQ</sequence>
<comment type="caution">
    <text evidence="1">The sequence shown here is derived from an EMBL/GenBank/DDBJ whole genome shotgun (WGS) entry which is preliminary data.</text>
</comment>
<accession>A0ABQ0VVH2</accession>
<gene>
    <name evidence="1" type="ORF">HMI01_11470</name>
</gene>
<reference evidence="1 2" key="1">
    <citation type="submission" date="2019-07" db="EMBL/GenBank/DDBJ databases">
        <title>Whole genome shotgun sequence of Halolactibacillus miurensis NBRC 100873.</title>
        <authorList>
            <person name="Hosoyama A."/>
            <person name="Uohara A."/>
            <person name="Ohji S."/>
            <person name="Ichikawa N."/>
        </authorList>
    </citation>
    <scope>NUCLEOTIDE SEQUENCE [LARGE SCALE GENOMIC DNA]</scope>
    <source>
        <strain evidence="1 2">NBRC 100873</strain>
    </source>
</reference>
<evidence type="ECO:0000313" key="2">
    <source>
        <dbReference type="Proteomes" id="UP000321773"/>
    </source>
</evidence>
<dbReference type="Proteomes" id="UP000321773">
    <property type="component" value="Unassembled WGS sequence"/>
</dbReference>
<organism evidence="1 2">
    <name type="scientific">Halolactibacillus miurensis</name>
    <dbReference type="NCBI Taxonomy" id="306541"/>
    <lineage>
        <taxon>Bacteria</taxon>
        <taxon>Bacillati</taxon>
        <taxon>Bacillota</taxon>
        <taxon>Bacilli</taxon>
        <taxon>Bacillales</taxon>
        <taxon>Bacillaceae</taxon>
        <taxon>Halolactibacillus</taxon>
    </lineage>
</organism>
<proteinExistence type="predicted"/>